<evidence type="ECO:0000259" key="5">
    <source>
        <dbReference type="PROSITE" id="PS50850"/>
    </source>
</evidence>
<dbReference type="InterPro" id="IPR011701">
    <property type="entry name" value="MFS"/>
</dbReference>
<feature type="transmembrane region" description="Helical" evidence="4">
    <location>
        <begin position="12"/>
        <end position="32"/>
    </location>
</feature>
<reference evidence="6 7" key="1">
    <citation type="submission" date="2018-10" db="EMBL/GenBank/DDBJ databases">
        <title>Draft genome of Cortibacter populi DSM10536.</title>
        <authorList>
            <person name="Bernier A.-M."/>
            <person name="Bernard K."/>
        </authorList>
    </citation>
    <scope>NUCLEOTIDE SEQUENCE [LARGE SCALE GENOMIC DNA]</scope>
    <source>
        <strain evidence="6 7">DSM 105136</strain>
    </source>
</reference>
<dbReference type="RefSeq" id="WP_122226580.1">
    <property type="nucleotide sequence ID" value="NZ_RDQO01000001.1"/>
</dbReference>
<evidence type="ECO:0000256" key="2">
    <source>
        <dbReference type="ARBA" id="ARBA00022989"/>
    </source>
</evidence>
<feature type="transmembrane region" description="Helical" evidence="4">
    <location>
        <begin position="175"/>
        <end position="195"/>
    </location>
</feature>
<evidence type="ECO:0000313" key="6">
    <source>
        <dbReference type="EMBL" id="RMX08455.1"/>
    </source>
</evidence>
<dbReference type="OrthoDB" id="65739at2"/>
<feature type="transmembrane region" description="Helical" evidence="4">
    <location>
        <begin position="272"/>
        <end position="289"/>
    </location>
</feature>
<keyword evidence="7" id="KW-1185">Reference proteome</keyword>
<organism evidence="6 7">
    <name type="scientific">Corticibacter populi</name>
    <dbReference type="NCBI Taxonomy" id="1550736"/>
    <lineage>
        <taxon>Bacteria</taxon>
        <taxon>Pseudomonadati</taxon>
        <taxon>Pseudomonadota</taxon>
        <taxon>Betaproteobacteria</taxon>
        <taxon>Burkholderiales</taxon>
        <taxon>Comamonadaceae</taxon>
        <taxon>Corticibacter</taxon>
    </lineage>
</organism>
<evidence type="ECO:0000256" key="1">
    <source>
        <dbReference type="ARBA" id="ARBA00022692"/>
    </source>
</evidence>
<proteinExistence type="predicted"/>
<dbReference type="Proteomes" id="UP000278006">
    <property type="component" value="Unassembled WGS sequence"/>
</dbReference>
<evidence type="ECO:0000256" key="3">
    <source>
        <dbReference type="ARBA" id="ARBA00023136"/>
    </source>
</evidence>
<keyword evidence="2 4" id="KW-1133">Transmembrane helix</keyword>
<accession>A0A3M6QZS2</accession>
<dbReference type="Pfam" id="PF07690">
    <property type="entry name" value="MFS_1"/>
    <property type="match status" value="1"/>
</dbReference>
<feature type="transmembrane region" description="Helical" evidence="4">
    <location>
        <begin position="238"/>
        <end position="260"/>
    </location>
</feature>
<dbReference type="PANTHER" id="PTHR23546:SF1">
    <property type="entry name" value="MEMBRANE PROTEIN"/>
    <property type="match status" value="1"/>
</dbReference>
<gene>
    <name evidence="6" type="ORF">D8I35_05070</name>
</gene>
<feature type="domain" description="Major facilitator superfamily (MFS) profile" evidence="5">
    <location>
        <begin position="10"/>
        <end position="416"/>
    </location>
</feature>
<dbReference type="InterPro" id="IPR036259">
    <property type="entry name" value="MFS_trans_sf"/>
</dbReference>
<dbReference type="AlphaFoldDB" id="A0A3M6QZS2"/>
<comment type="caution">
    <text evidence="6">The sequence shown here is derived from an EMBL/GenBank/DDBJ whole genome shotgun (WGS) entry which is preliminary data.</text>
</comment>
<feature type="transmembrane region" description="Helical" evidence="4">
    <location>
        <begin position="44"/>
        <end position="64"/>
    </location>
</feature>
<feature type="transmembrane region" description="Helical" evidence="4">
    <location>
        <begin position="105"/>
        <end position="126"/>
    </location>
</feature>
<feature type="transmembrane region" description="Helical" evidence="4">
    <location>
        <begin position="329"/>
        <end position="354"/>
    </location>
</feature>
<protein>
    <submittedName>
        <fullName evidence="6">MFS transporter</fullName>
    </submittedName>
</protein>
<dbReference type="PROSITE" id="PS50850">
    <property type="entry name" value="MFS"/>
    <property type="match status" value="1"/>
</dbReference>
<keyword evidence="1 4" id="KW-0812">Transmembrane</keyword>
<dbReference type="SUPFAM" id="SSF103473">
    <property type="entry name" value="MFS general substrate transporter"/>
    <property type="match status" value="1"/>
</dbReference>
<dbReference type="InterPro" id="IPR020846">
    <property type="entry name" value="MFS_dom"/>
</dbReference>
<dbReference type="GO" id="GO:0022857">
    <property type="term" value="F:transmembrane transporter activity"/>
    <property type="evidence" value="ECO:0007669"/>
    <property type="project" value="InterPro"/>
</dbReference>
<name>A0A3M6QZS2_9BURK</name>
<keyword evidence="3 4" id="KW-0472">Membrane</keyword>
<feature type="transmembrane region" description="Helical" evidence="4">
    <location>
        <begin position="301"/>
        <end position="323"/>
    </location>
</feature>
<feature type="transmembrane region" description="Helical" evidence="4">
    <location>
        <begin position="76"/>
        <end position="99"/>
    </location>
</feature>
<dbReference type="PANTHER" id="PTHR23546">
    <property type="entry name" value="TRANSPORT PROTEIN"/>
    <property type="match status" value="1"/>
</dbReference>
<sequence>MRHPPPKAFRLLPLLAAALVGTMAMMAYVAIIGPLVRRLGVSELVAGVSMAIGGVFWMLMARWWGRLSDRRGRKRVLLIGLGVFGLTYLALAVFVDAALRQPLPALWVAVVLIATRSVIGAFYAAVPPTAAATIADNVAPEGRHAAMAKLGSANALGMVAGPAIISQVSAQGLEWGFYATAMLPLLGFACIALWLPAQIPVAATASAKPLQPSMPAPRPGVPGRAAPMALWDRRLRPAVLTAFIAMMSVAVAQVSVGFFAMDRLGLDETGGARAAGHALACVGVALMLSQQFVIRLPHIALPHWVLAGALISAGGFASVFLAHSLPGLLLAYAVGAFGMGFIFPSFQAMAANAVAAHEQGAAAGNVSAAQGLGMVLGPLIGTGLYQLAPVAPYLWIAAALLLLAISTLASGAARPHAAGPDQAQPQTPRP</sequence>
<evidence type="ECO:0000313" key="7">
    <source>
        <dbReference type="Proteomes" id="UP000278006"/>
    </source>
</evidence>
<evidence type="ECO:0000256" key="4">
    <source>
        <dbReference type="SAM" id="Phobius"/>
    </source>
</evidence>
<dbReference type="Gene3D" id="1.20.1250.20">
    <property type="entry name" value="MFS general substrate transporter like domains"/>
    <property type="match status" value="1"/>
</dbReference>
<feature type="transmembrane region" description="Helical" evidence="4">
    <location>
        <begin position="393"/>
        <end position="413"/>
    </location>
</feature>
<dbReference type="EMBL" id="RDQO01000001">
    <property type="protein sequence ID" value="RMX08455.1"/>
    <property type="molecule type" value="Genomic_DNA"/>
</dbReference>